<dbReference type="OrthoDB" id="2691434at2759"/>
<keyword evidence="3" id="KW-1185">Reference proteome</keyword>
<dbReference type="HOGENOM" id="CLU_2831869_0_0_1"/>
<evidence type="ECO:0000313" key="2">
    <source>
        <dbReference type="EMBL" id="KIJ04589.1"/>
    </source>
</evidence>
<feature type="region of interest" description="Disordered" evidence="1">
    <location>
        <begin position="1"/>
        <end position="35"/>
    </location>
</feature>
<dbReference type="EMBL" id="KN821691">
    <property type="protein sequence ID" value="KIJ04589.1"/>
    <property type="molecule type" value="Genomic_DNA"/>
</dbReference>
<reference evidence="3" key="2">
    <citation type="submission" date="2015-01" db="EMBL/GenBank/DDBJ databases">
        <title>Evolutionary Origins and Diversification of the Mycorrhizal Mutualists.</title>
        <authorList>
            <consortium name="DOE Joint Genome Institute"/>
            <consortium name="Mycorrhizal Genomics Consortium"/>
            <person name="Kohler A."/>
            <person name="Kuo A."/>
            <person name="Nagy L.G."/>
            <person name="Floudas D."/>
            <person name="Copeland A."/>
            <person name="Barry K.W."/>
            <person name="Cichocki N."/>
            <person name="Veneault-Fourrey C."/>
            <person name="LaButti K."/>
            <person name="Lindquist E.A."/>
            <person name="Lipzen A."/>
            <person name="Lundell T."/>
            <person name="Morin E."/>
            <person name="Murat C."/>
            <person name="Riley R."/>
            <person name="Ohm R."/>
            <person name="Sun H."/>
            <person name="Tunlid A."/>
            <person name="Henrissat B."/>
            <person name="Grigoriev I.V."/>
            <person name="Hibbett D.S."/>
            <person name="Martin F."/>
        </authorList>
    </citation>
    <scope>NUCLEOTIDE SEQUENCE [LARGE SCALE GENOMIC DNA]</scope>
    <source>
        <strain evidence="3">ATCC 200175</strain>
    </source>
</reference>
<dbReference type="Proteomes" id="UP000053647">
    <property type="component" value="Unassembled WGS sequence"/>
</dbReference>
<gene>
    <name evidence="2" type="ORF">PAXINDRAFT_22117</name>
</gene>
<protein>
    <submittedName>
        <fullName evidence="2">Uncharacterized protein</fullName>
    </submittedName>
</protein>
<sequence>MFCLSRFSASSVDAVGPRKGSADDMSVPSTSAATGAELPDGGLEAWCTVLGCFLAQFCGFGYAKNNR</sequence>
<name>A0A0C9SLK6_PAXIN</name>
<organism evidence="2 3">
    <name type="scientific">Paxillus involutus ATCC 200175</name>
    <dbReference type="NCBI Taxonomy" id="664439"/>
    <lineage>
        <taxon>Eukaryota</taxon>
        <taxon>Fungi</taxon>
        <taxon>Dikarya</taxon>
        <taxon>Basidiomycota</taxon>
        <taxon>Agaricomycotina</taxon>
        <taxon>Agaricomycetes</taxon>
        <taxon>Agaricomycetidae</taxon>
        <taxon>Boletales</taxon>
        <taxon>Paxilineae</taxon>
        <taxon>Paxillaceae</taxon>
        <taxon>Paxillus</taxon>
    </lineage>
</organism>
<dbReference type="AlphaFoldDB" id="A0A0C9SLK6"/>
<evidence type="ECO:0000256" key="1">
    <source>
        <dbReference type="SAM" id="MobiDB-lite"/>
    </source>
</evidence>
<evidence type="ECO:0000313" key="3">
    <source>
        <dbReference type="Proteomes" id="UP000053647"/>
    </source>
</evidence>
<accession>A0A0C9SLK6</accession>
<reference evidence="2 3" key="1">
    <citation type="submission" date="2014-06" db="EMBL/GenBank/DDBJ databases">
        <authorList>
            <consortium name="DOE Joint Genome Institute"/>
            <person name="Kuo A."/>
            <person name="Kohler A."/>
            <person name="Nagy L.G."/>
            <person name="Floudas D."/>
            <person name="Copeland A."/>
            <person name="Barry K.W."/>
            <person name="Cichocki N."/>
            <person name="Veneault-Fourrey C."/>
            <person name="LaButti K."/>
            <person name="Lindquist E.A."/>
            <person name="Lipzen A."/>
            <person name="Lundell T."/>
            <person name="Morin E."/>
            <person name="Murat C."/>
            <person name="Sun H."/>
            <person name="Tunlid A."/>
            <person name="Henrissat B."/>
            <person name="Grigoriev I.V."/>
            <person name="Hibbett D.S."/>
            <person name="Martin F."/>
            <person name="Nordberg H.P."/>
            <person name="Cantor M.N."/>
            <person name="Hua S.X."/>
        </authorList>
    </citation>
    <scope>NUCLEOTIDE SEQUENCE [LARGE SCALE GENOMIC DNA]</scope>
    <source>
        <strain evidence="2 3">ATCC 200175</strain>
    </source>
</reference>
<proteinExistence type="predicted"/>